<name>A0A562SZB5_9HYPH</name>
<comment type="subunit">
    <text evidence="1">Monomer.</text>
</comment>
<evidence type="ECO:0000256" key="1">
    <source>
        <dbReference type="HAMAP-Rule" id="MF_00934"/>
    </source>
</evidence>
<feature type="binding site" evidence="1">
    <location>
        <position position="18"/>
    </location>
    <ligand>
        <name>S-adenosyl-L-methionine</name>
        <dbReference type="ChEBI" id="CHEBI:59789"/>
    </ligand>
</feature>
<dbReference type="GO" id="GO:0036307">
    <property type="term" value="F:23S rRNA (adenine(2030)-N(6))-methyltransferase activity"/>
    <property type="evidence" value="ECO:0007669"/>
    <property type="project" value="UniProtKB-UniRule"/>
</dbReference>
<feature type="active site" description="Proton acceptor" evidence="1">
    <location>
        <position position="167"/>
    </location>
</feature>
<reference evidence="2 3" key="1">
    <citation type="submission" date="2019-07" db="EMBL/GenBank/DDBJ databases">
        <title>Genomic Encyclopedia of Archaeal and Bacterial Type Strains, Phase II (KMG-II): from individual species to whole genera.</title>
        <authorList>
            <person name="Goeker M."/>
        </authorList>
    </citation>
    <scope>NUCLEOTIDE SEQUENCE [LARGE SCALE GENOMIC DNA]</scope>
    <source>
        <strain evidence="2 3">ATCC BAA-252</strain>
    </source>
</reference>
<keyword evidence="1 2" id="KW-0808">Transferase</keyword>
<feature type="site" description="Interaction with substrate rRNA" evidence="1">
    <location>
        <position position="3"/>
    </location>
</feature>
<accession>A0A562SZB5</accession>
<keyword evidence="1" id="KW-0949">S-adenosyl-L-methionine</keyword>
<dbReference type="GO" id="GO:0005829">
    <property type="term" value="C:cytosol"/>
    <property type="evidence" value="ECO:0007669"/>
    <property type="project" value="TreeGrafter"/>
</dbReference>
<keyword evidence="1" id="KW-0694">RNA-binding</keyword>
<dbReference type="PANTHER" id="PTHR37426:SF1">
    <property type="entry name" value="RIBOSOMAL RNA LARGE SUBUNIT METHYLTRANSFERASE J"/>
    <property type="match status" value="1"/>
</dbReference>
<dbReference type="InterPro" id="IPR029063">
    <property type="entry name" value="SAM-dependent_MTases_sf"/>
</dbReference>
<dbReference type="PANTHER" id="PTHR37426">
    <property type="entry name" value="RIBOSOMAL RNA LARGE SUBUNIT METHYLTRANSFERASE J"/>
    <property type="match status" value="1"/>
</dbReference>
<organism evidence="2 3">
    <name type="scientific">Roseibium hamelinense</name>
    <dbReference type="NCBI Taxonomy" id="150831"/>
    <lineage>
        <taxon>Bacteria</taxon>
        <taxon>Pseudomonadati</taxon>
        <taxon>Pseudomonadota</taxon>
        <taxon>Alphaproteobacteria</taxon>
        <taxon>Hyphomicrobiales</taxon>
        <taxon>Stappiaceae</taxon>
        <taxon>Roseibium</taxon>
    </lineage>
</organism>
<evidence type="ECO:0000313" key="3">
    <source>
        <dbReference type="Proteomes" id="UP000320593"/>
    </source>
</evidence>
<keyword evidence="1" id="KW-0698">rRNA processing</keyword>
<comment type="catalytic activity">
    <reaction evidence="1">
        <text>adenosine(2030) in 23S rRNA + S-adenosyl-L-methionine = N(6)-methyladenosine(2030) in 23S rRNA + S-adenosyl-L-homocysteine + H(+)</text>
        <dbReference type="Rhea" id="RHEA:43736"/>
        <dbReference type="Rhea" id="RHEA-COMP:10668"/>
        <dbReference type="Rhea" id="RHEA-COMP:10669"/>
        <dbReference type="ChEBI" id="CHEBI:15378"/>
        <dbReference type="ChEBI" id="CHEBI:57856"/>
        <dbReference type="ChEBI" id="CHEBI:59789"/>
        <dbReference type="ChEBI" id="CHEBI:74411"/>
        <dbReference type="ChEBI" id="CHEBI:74449"/>
        <dbReference type="EC" id="2.1.1.266"/>
    </reaction>
</comment>
<feature type="binding site" evidence="1">
    <location>
        <position position="121"/>
    </location>
    <ligand>
        <name>S-adenosyl-L-methionine</name>
        <dbReference type="ChEBI" id="CHEBI:59789"/>
    </ligand>
</feature>
<dbReference type="EC" id="2.1.1.266" evidence="1"/>
<dbReference type="GO" id="GO:0070475">
    <property type="term" value="P:rRNA base methylation"/>
    <property type="evidence" value="ECO:0007669"/>
    <property type="project" value="UniProtKB-UniRule"/>
</dbReference>
<dbReference type="Proteomes" id="UP000320593">
    <property type="component" value="Unassembled WGS sequence"/>
</dbReference>
<dbReference type="HAMAP" id="MF_00934">
    <property type="entry name" value="23SrRNA_methyltr_J"/>
    <property type="match status" value="1"/>
</dbReference>
<proteinExistence type="inferred from homology"/>
<feature type="binding site" evidence="1">
    <location>
        <position position="41"/>
    </location>
    <ligand>
        <name>S-adenosyl-L-methionine</name>
        <dbReference type="ChEBI" id="CHEBI:59789"/>
    </ligand>
</feature>
<keyword evidence="3" id="KW-1185">Reference proteome</keyword>
<feature type="binding site" evidence="1">
    <location>
        <begin position="146"/>
        <end position="147"/>
    </location>
    <ligand>
        <name>S-adenosyl-L-methionine</name>
        <dbReference type="ChEBI" id="CHEBI:59789"/>
    </ligand>
</feature>
<comment type="function">
    <text evidence="1">Specifically methylates the adenine in position 2030 of 23S rRNA.</text>
</comment>
<gene>
    <name evidence="1" type="primary">rlmJ</name>
    <name evidence="2" type="ORF">JM93_02884</name>
</gene>
<dbReference type="SUPFAM" id="SSF53335">
    <property type="entry name" value="S-adenosyl-L-methionine-dependent methyltransferases"/>
    <property type="match status" value="1"/>
</dbReference>
<dbReference type="OrthoDB" id="9791274at2"/>
<dbReference type="AlphaFoldDB" id="A0A562SZB5"/>
<dbReference type="Gene3D" id="3.40.50.150">
    <property type="entry name" value="Vaccinia Virus protein VP39"/>
    <property type="match status" value="1"/>
</dbReference>
<sequence>MNYRHAFHAGNLGDVLKHAVLARIIVYLQKKDKPFRVIDTHAGIGLYDLTSDETQRTGEWQRGIGKVYGAEMPEAVRTLLAPWLDVVAAHNTGTHTLERYPGSPVLTRSLLRKGDRLTLTELHPADFQTLSALFAGDYQVKTIHLDGWLALNGFLPPKEKRGLVIVDPAYEATDEFDRMSEAVIKGWKKWPGGIYALWYPLKDRTAIERMFEALEGAGIRNVLRLELATGISTKTSSMLGSGMAIINPPFTLQGDMKQILPWLKTALGGAEGSGWTLEQQIAE</sequence>
<dbReference type="GO" id="GO:0003723">
    <property type="term" value="F:RNA binding"/>
    <property type="evidence" value="ECO:0007669"/>
    <property type="project" value="UniProtKB-UniRule"/>
</dbReference>
<dbReference type="InterPro" id="IPR007473">
    <property type="entry name" value="RlmJ"/>
</dbReference>
<keyword evidence="1 2" id="KW-0489">Methyltransferase</keyword>
<evidence type="ECO:0000313" key="2">
    <source>
        <dbReference type="EMBL" id="TWI86176.1"/>
    </source>
</evidence>
<dbReference type="EMBL" id="VLLF01000006">
    <property type="protein sequence ID" value="TWI86176.1"/>
    <property type="molecule type" value="Genomic_DNA"/>
</dbReference>
<comment type="similarity">
    <text evidence="1">Belongs to the RlmJ family.</text>
</comment>
<comment type="caution">
    <text evidence="2">The sequence shown here is derived from an EMBL/GenBank/DDBJ whole genome shotgun (WGS) entry which is preliminary data.</text>
</comment>
<dbReference type="RefSeq" id="WP_145344423.1">
    <property type="nucleotide sequence ID" value="NZ_SMLY01000074.1"/>
</dbReference>
<protein>
    <recommendedName>
        <fullName evidence="1">Ribosomal RNA large subunit methyltransferase J</fullName>
        <ecNumber evidence="1">2.1.1.266</ecNumber>
    </recommendedName>
    <alternativeName>
        <fullName evidence="1">23S rRNA (adenine(2030)-N6)-methyltransferase</fullName>
    </alternativeName>
    <alternativeName>
        <fullName evidence="1">23S rRNA m6A2030 methyltransferase</fullName>
    </alternativeName>
</protein>
<feature type="binding site" evidence="1">
    <location>
        <position position="167"/>
    </location>
    <ligand>
        <name>S-adenosyl-L-methionine</name>
        <dbReference type="ChEBI" id="CHEBI:59789"/>
    </ligand>
</feature>
<dbReference type="Pfam" id="PF04378">
    <property type="entry name" value="RsmJ"/>
    <property type="match status" value="1"/>
</dbReference>
<feature type="binding site" evidence="1">
    <location>
        <position position="103"/>
    </location>
    <ligand>
        <name>S-adenosyl-L-methionine</name>
        <dbReference type="ChEBI" id="CHEBI:59789"/>
    </ligand>
</feature>